<dbReference type="Proteomes" id="UP000572051">
    <property type="component" value="Unassembled WGS sequence"/>
</dbReference>
<feature type="transmembrane region" description="Helical" evidence="6">
    <location>
        <begin position="123"/>
        <end position="139"/>
    </location>
</feature>
<sequence length="376" mass="41107">MVGEHLVEGLRRAVRGRGRERERVVLILRSVIASTLAWAVAALVMDSSQVAFAPFSALLVVRPSVYRSVLDSSRYVAAVFLGVLAAGAAGLTVGVHLWAFALVVLVALVVGQASLFREQGRQIPVVAAFAFAGGTAASVEPLGEILIMVCVGSASALLTQLVLAPSVRFRDAEDAVRGFADSLAYLVDEMADGLREGREGLDTRRWVRIAQSLTATRENARAAVERQDERVRFNPRRVLMRSGSTVSLRTYREWINALDRASWHLRSITSTFDALERGTSRLPAQSEDFLRVYGGLLDAVSDVLWTLHEGRAWESVQVPQDLSQRLELAQNAVDRCREDLESGGDGGTWHVRGSMLTDVERLLQELQEGRSGAEQG</sequence>
<keyword evidence="3 6" id="KW-0812">Transmembrane</keyword>
<gene>
    <name evidence="7" type="ORF">HNR10_002810</name>
</gene>
<feature type="transmembrane region" description="Helical" evidence="6">
    <location>
        <begin position="145"/>
        <end position="164"/>
    </location>
</feature>
<evidence type="ECO:0000313" key="8">
    <source>
        <dbReference type="Proteomes" id="UP000572051"/>
    </source>
</evidence>
<reference evidence="7 8" key="1">
    <citation type="submission" date="2020-07" db="EMBL/GenBank/DDBJ databases">
        <title>Sequencing the genomes of 1000 actinobacteria strains.</title>
        <authorList>
            <person name="Klenk H.-P."/>
        </authorList>
    </citation>
    <scope>NUCLEOTIDE SEQUENCE [LARGE SCALE GENOMIC DNA]</scope>
    <source>
        <strain evidence="7 8">DSM 44442</strain>
    </source>
</reference>
<dbReference type="AlphaFoldDB" id="A0A7Z0EN35"/>
<accession>A0A7Z0EN35</accession>
<evidence type="ECO:0000256" key="4">
    <source>
        <dbReference type="ARBA" id="ARBA00022989"/>
    </source>
</evidence>
<evidence type="ECO:0000256" key="1">
    <source>
        <dbReference type="ARBA" id="ARBA00004651"/>
    </source>
</evidence>
<keyword evidence="8" id="KW-1185">Reference proteome</keyword>
<evidence type="ECO:0000256" key="3">
    <source>
        <dbReference type="ARBA" id="ARBA00022692"/>
    </source>
</evidence>
<evidence type="ECO:0000256" key="6">
    <source>
        <dbReference type="SAM" id="Phobius"/>
    </source>
</evidence>
<evidence type="ECO:0000313" key="7">
    <source>
        <dbReference type="EMBL" id="NYJ34929.1"/>
    </source>
</evidence>
<comment type="caution">
    <text evidence="7">The sequence shown here is derived from an EMBL/GenBank/DDBJ whole genome shotgun (WGS) entry which is preliminary data.</text>
</comment>
<name>A0A7Z0EN35_9ACTN</name>
<dbReference type="Pfam" id="PF06081">
    <property type="entry name" value="ArAE_1"/>
    <property type="match status" value="1"/>
</dbReference>
<keyword evidence="2" id="KW-1003">Cell membrane</keyword>
<comment type="subcellular location">
    <subcellularLocation>
        <location evidence="1">Cell membrane</location>
        <topology evidence="1">Multi-pass membrane protein</topology>
    </subcellularLocation>
</comment>
<organism evidence="7 8">
    <name type="scientific">Nocardiopsis aegyptia</name>
    <dbReference type="NCBI Taxonomy" id="220378"/>
    <lineage>
        <taxon>Bacteria</taxon>
        <taxon>Bacillati</taxon>
        <taxon>Actinomycetota</taxon>
        <taxon>Actinomycetes</taxon>
        <taxon>Streptosporangiales</taxon>
        <taxon>Nocardiopsidaceae</taxon>
        <taxon>Nocardiopsis</taxon>
    </lineage>
</organism>
<dbReference type="GO" id="GO:0005886">
    <property type="term" value="C:plasma membrane"/>
    <property type="evidence" value="ECO:0007669"/>
    <property type="project" value="UniProtKB-SubCell"/>
</dbReference>
<dbReference type="EMBL" id="JACCFS010000001">
    <property type="protein sequence ID" value="NYJ34929.1"/>
    <property type="molecule type" value="Genomic_DNA"/>
</dbReference>
<feature type="transmembrane region" description="Helical" evidence="6">
    <location>
        <begin position="24"/>
        <end position="44"/>
    </location>
</feature>
<dbReference type="InterPro" id="IPR010343">
    <property type="entry name" value="ArAE_1"/>
</dbReference>
<evidence type="ECO:0000256" key="5">
    <source>
        <dbReference type="ARBA" id="ARBA00023136"/>
    </source>
</evidence>
<evidence type="ECO:0000256" key="2">
    <source>
        <dbReference type="ARBA" id="ARBA00022475"/>
    </source>
</evidence>
<keyword evidence="5 6" id="KW-0472">Membrane</keyword>
<proteinExistence type="predicted"/>
<keyword evidence="4 6" id="KW-1133">Transmembrane helix</keyword>
<feature type="transmembrane region" description="Helical" evidence="6">
    <location>
        <begin position="97"/>
        <end position="116"/>
    </location>
</feature>
<protein>
    <recommendedName>
        <fullName evidence="9">FUSC family protein</fullName>
    </recommendedName>
</protein>
<dbReference type="RefSeq" id="WP_312889263.1">
    <property type="nucleotide sequence ID" value="NZ_JACCFS010000001.1"/>
</dbReference>
<evidence type="ECO:0008006" key="9">
    <source>
        <dbReference type="Google" id="ProtNLM"/>
    </source>
</evidence>